<reference evidence="8" key="1">
    <citation type="journal article" date="2019" name="Int. J. Syst. Evol. Microbiol.">
        <title>The Global Catalogue of Microorganisms (GCM) 10K type strain sequencing project: providing services to taxonomists for standard genome sequencing and annotation.</title>
        <authorList>
            <consortium name="The Broad Institute Genomics Platform"/>
            <consortium name="The Broad Institute Genome Sequencing Center for Infectious Disease"/>
            <person name="Wu L."/>
            <person name="Ma J."/>
        </authorList>
    </citation>
    <scope>NUCLEOTIDE SEQUENCE [LARGE SCALE GENOMIC DNA]</scope>
    <source>
        <strain evidence="8">CCUG 50353</strain>
    </source>
</reference>
<proteinExistence type="inferred from homology"/>
<dbReference type="InterPro" id="IPR002549">
    <property type="entry name" value="AI-2E-like"/>
</dbReference>
<feature type="transmembrane region" description="Helical" evidence="6">
    <location>
        <begin position="66"/>
        <end position="91"/>
    </location>
</feature>
<dbReference type="Proteomes" id="UP001595733">
    <property type="component" value="Unassembled WGS sequence"/>
</dbReference>
<evidence type="ECO:0000256" key="5">
    <source>
        <dbReference type="ARBA" id="ARBA00023136"/>
    </source>
</evidence>
<feature type="transmembrane region" description="Helical" evidence="6">
    <location>
        <begin position="228"/>
        <end position="249"/>
    </location>
</feature>
<evidence type="ECO:0000313" key="8">
    <source>
        <dbReference type="Proteomes" id="UP001595733"/>
    </source>
</evidence>
<dbReference type="PANTHER" id="PTHR21716:SF69">
    <property type="entry name" value="TRANSPORT PROTEIN YUBA-RELATED"/>
    <property type="match status" value="1"/>
</dbReference>
<feature type="transmembrane region" description="Helical" evidence="6">
    <location>
        <begin position="7"/>
        <end position="30"/>
    </location>
</feature>
<dbReference type="PANTHER" id="PTHR21716">
    <property type="entry name" value="TRANSMEMBRANE PROTEIN"/>
    <property type="match status" value="1"/>
</dbReference>
<name>A0ABV8V0Q0_9BACL</name>
<evidence type="ECO:0000256" key="2">
    <source>
        <dbReference type="ARBA" id="ARBA00009773"/>
    </source>
</evidence>
<comment type="subcellular location">
    <subcellularLocation>
        <location evidence="1">Membrane</location>
        <topology evidence="1">Multi-pass membrane protein</topology>
    </subcellularLocation>
</comment>
<organism evidence="7 8">
    <name type="scientific">Chryseomicrobium palamuruense</name>
    <dbReference type="NCBI Taxonomy" id="682973"/>
    <lineage>
        <taxon>Bacteria</taxon>
        <taxon>Bacillati</taxon>
        <taxon>Bacillota</taxon>
        <taxon>Bacilli</taxon>
        <taxon>Bacillales</taxon>
        <taxon>Caryophanaceae</taxon>
        <taxon>Chryseomicrobium</taxon>
    </lineage>
</organism>
<feature type="transmembrane region" description="Helical" evidence="6">
    <location>
        <begin position="36"/>
        <end position="54"/>
    </location>
</feature>
<evidence type="ECO:0000256" key="4">
    <source>
        <dbReference type="ARBA" id="ARBA00022989"/>
    </source>
</evidence>
<comment type="similarity">
    <text evidence="2">Belongs to the autoinducer-2 exporter (AI-2E) (TC 2.A.86) family.</text>
</comment>
<feature type="transmembrane region" description="Helical" evidence="6">
    <location>
        <begin position="269"/>
        <end position="294"/>
    </location>
</feature>
<accession>A0ABV8V0Q0</accession>
<comment type="caution">
    <text evidence="7">The sequence shown here is derived from an EMBL/GenBank/DDBJ whole genome shotgun (WGS) entry which is preliminary data.</text>
</comment>
<evidence type="ECO:0000256" key="3">
    <source>
        <dbReference type="ARBA" id="ARBA00022692"/>
    </source>
</evidence>
<feature type="transmembrane region" description="Helical" evidence="6">
    <location>
        <begin position="165"/>
        <end position="187"/>
    </location>
</feature>
<evidence type="ECO:0000256" key="1">
    <source>
        <dbReference type="ARBA" id="ARBA00004141"/>
    </source>
</evidence>
<evidence type="ECO:0000256" key="6">
    <source>
        <dbReference type="SAM" id="Phobius"/>
    </source>
</evidence>
<keyword evidence="5 6" id="KW-0472">Membrane</keyword>
<sequence length="383" mass="42874">MGGKNTIFALILIVLVGLSIFIFDLVSFVFNPLTVFLGNVVLPIILATIVYYLLRPVLRLLESLKIPRIWGILILFIAVIGLVTLLVFLIFPFLKTQSIRFVENFPEDFRILVNNITVWLQGSMFSEYYATVEEDFNEMIQDLPAQIGVFFQDTFTRVASGVTSIIGAITSFILAIVTVPFIVFYLLKDGEKLPQYVLRLLPPRMREETADVFQSIDKQISSYIQGQLLVSAAIGVMVFIGFSIIQMPYALLLGSIAMVTSVVPYLGPIIAITPAVIIALVMSPWMLLKLAAVWTVVQLVEGKFISPQIMGKTLHIHPITIIFVLVTSGALFGVAGVILGIPGYAIVKVIVTHFFHLFKMRYNRYEPVVDNHYEYVSKTNKVE</sequence>
<feature type="transmembrane region" description="Helical" evidence="6">
    <location>
        <begin position="314"/>
        <end position="335"/>
    </location>
</feature>
<gene>
    <name evidence="7" type="ORF">ACFO0S_14385</name>
</gene>
<keyword evidence="4 6" id="KW-1133">Transmembrane helix</keyword>
<dbReference type="RefSeq" id="WP_378142804.1">
    <property type="nucleotide sequence ID" value="NZ_JBHSEF010000026.1"/>
</dbReference>
<dbReference type="EMBL" id="JBHSEF010000026">
    <property type="protein sequence ID" value="MFC4356245.1"/>
    <property type="molecule type" value="Genomic_DNA"/>
</dbReference>
<protein>
    <submittedName>
        <fullName evidence="7">AI-2E family transporter</fullName>
    </submittedName>
</protein>
<feature type="transmembrane region" description="Helical" evidence="6">
    <location>
        <begin position="341"/>
        <end position="358"/>
    </location>
</feature>
<keyword evidence="8" id="KW-1185">Reference proteome</keyword>
<keyword evidence="3 6" id="KW-0812">Transmembrane</keyword>
<dbReference type="Pfam" id="PF01594">
    <property type="entry name" value="AI-2E_transport"/>
    <property type="match status" value="1"/>
</dbReference>
<evidence type="ECO:0000313" key="7">
    <source>
        <dbReference type="EMBL" id="MFC4356245.1"/>
    </source>
</evidence>